<dbReference type="PANTHER" id="PTHR11717:SF7">
    <property type="entry name" value="LOW MOLECULAR WEIGHT PHOSPHOTYROSINE PROTEIN PHOSPHATASE"/>
    <property type="match status" value="1"/>
</dbReference>
<feature type="active site" evidence="5">
    <location>
        <position position="18"/>
    </location>
</feature>
<dbReference type="SUPFAM" id="SSF52788">
    <property type="entry name" value="Phosphotyrosine protein phosphatases I"/>
    <property type="match status" value="1"/>
</dbReference>
<keyword evidence="8" id="KW-1185">Reference proteome</keyword>
<evidence type="ECO:0000256" key="4">
    <source>
        <dbReference type="ARBA" id="ARBA00022912"/>
    </source>
</evidence>
<dbReference type="Pfam" id="PF01451">
    <property type="entry name" value="LMWPc"/>
    <property type="match status" value="1"/>
</dbReference>
<evidence type="ECO:0000313" key="8">
    <source>
        <dbReference type="Proteomes" id="UP000215896"/>
    </source>
</evidence>
<name>A0A255GA46_9ACTN</name>
<dbReference type="InterPro" id="IPR023485">
    <property type="entry name" value="Ptyr_pPase"/>
</dbReference>
<dbReference type="AlphaFoldDB" id="A0A255GA46"/>
<feature type="active site" description="Proton donor" evidence="5">
    <location>
        <position position="128"/>
    </location>
</feature>
<sequence length="161" mass="17875">MSSDPIRVDFVCWGNICRSPMAERVAEAYAEREGLTDVEFSSSGVSSEELGNPMDPRAAQWLRENGYRADDHTAHQVTREEIDGADLVVAMEDLHVDRMRRLRPEHPEKLRLLTDFDPDAEPGSGVPDPWYGDADGFGDTLASIEAAMPGVFAEIARIRAE</sequence>
<keyword evidence="4" id="KW-0904">Protein phosphatase</keyword>
<evidence type="ECO:0000256" key="1">
    <source>
        <dbReference type="ARBA" id="ARBA00011063"/>
    </source>
</evidence>
<reference evidence="7 8" key="1">
    <citation type="submission" date="2017-07" db="EMBL/GenBank/DDBJ databases">
        <title>Draft whole genome sequences of clinical Proprionibacteriaceae strains.</title>
        <authorList>
            <person name="Bernier A.-M."/>
            <person name="Bernard K."/>
            <person name="Domingo M.-C."/>
        </authorList>
    </citation>
    <scope>NUCLEOTIDE SEQUENCE [LARGE SCALE GENOMIC DNA]</scope>
    <source>
        <strain evidence="7 8">NML 030167</strain>
    </source>
</reference>
<feature type="domain" description="Phosphotyrosine protein phosphatase I" evidence="6">
    <location>
        <begin position="6"/>
        <end position="154"/>
    </location>
</feature>
<comment type="similarity">
    <text evidence="1">Belongs to the low molecular weight phosphotyrosine protein phosphatase family.</text>
</comment>
<evidence type="ECO:0000313" key="7">
    <source>
        <dbReference type="EMBL" id="OYO12725.1"/>
    </source>
</evidence>
<evidence type="ECO:0000256" key="5">
    <source>
        <dbReference type="PIRSR" id="PIRSR617867-1"/>
    </source>
</evidence>
<keyword evidence="3" id="KW-0378">Hydrolase</keyword>
<dbReference type="PRINTS" id="PR00719">
    <property type="entry name" value="LMWPTPASE"/>
</dbReference>
<evidence type="ECO:0000259" key="6">
    <source>
        <dbReference type="SMART" id="SM00226"/>
    </source>
</evidence>
<gene>
    <name evidence="7" type="ORF">CGZ94_12500</name>
</gene>
<proteinExistence type="inferred from homology"/>
<comment type="caution">
    <text evidence="7">The sequence shown here is derived from an EMBL/GenBank/DDBJ whole genome shotgun (WGS) entry which is preliminary data.</text>
</comment>
<dbReference type="EC" id="3.1.3.48" evidence="2"/>
<dbReference type="GO" id="GO:0004725">
    <property type="term" value="F:protein tyrosine phosphatase activity"/>
    <property type="evidence" value="ECO:0007669"/>
    <property type="project" value="UniProtKB-EC"/>
</dbReference>
<protein>
    <recommendedName>
        <fullName evidence="2">protein-tyrosine-phosphatase</fullName>
        <ecNumber evidence="2">3.1.3.48</ecNumber>
    </recommendedName>
</protein>
<dbReference type="SMART" id="SM00226">
    <property type="entry name" value="LMWPc"/>
    <property type="match status" value="1"/>
</dbReference>
<feature type="active site" description="Nucleophile" evidence="5">
    <location>
        <position position="12"/>
    </location>
</feature>
<accession>A0A255GA46</accession>
<dbReference type="Proteomes" id="UP000215896">
    <property type="component" value="Unassembled WGS sequence"/>
</dbReference>
<evidence type="ECO:0000256" key="3">
    <source>
        <dbReference type="ARBA" id="ARBA00022801"/>
    </source>
</evidence>
<dbReference type="PANTHER" id="PTHR11717">
    <property type="entry name" value="LOW MOLECULAR WEIGHT PROTEIN TYROSINE PHOSPHATASE"/>
    <property type="match status" value="1"/>
</dbReference>
<organism evidence="7 8">
    <name type="scientific">Enemella evansiae</name>
    <dbReference type="NCBI Taxonomy" id="2016499"/>
    <lineage>
        <taxon>Bacteria</taxon>
        <taxon>Bacillati</taxon>
        <taxon>Actinomycetota</taxon>
        <taxon>Actinomycetes</taxon>
        <taxon>Propionibacteriales</taxon>
        <taxon>Propionibacteriaceae</taxon>
        <taxon>Enemella</taxon>
    </lineage>
</organism>
<dbReference type="RefSeq" id="WP_094405833.1">
    <property type="nucleotide sequence ID" value="NZ_NMVO01000014.1"/>
</dbReference>
<dbReference type="CDD" id="cd16343">
    <property type="entry name" value="LMWPTP"/>
    <property type="match status" value="1"/>
</dbReference>
<dbReference type="InterPro" id="IPR036196">
    <property type="entry name" value="Ptyr_pPase_sf"/>
</dbReference>
<dbReference type="InterPro" id="IPR050438">
    <property type="entry name" value="LMW_PTPase"/>
</dbReference>
<dbReference type="Gene3D" id="3.40.50.2300">
    <property type="match status" value="1"/>
</dbReference>
<dbReference type="EMBL" id="NMVO01000014">
    <property type="protein sequence ID" value="OYO12725.1"/>
    <property type="molecule type" value="Genomic_DNA"/>
</dbReference>
<dbReference type="OrthoDB" id="9784339at2"/>
<evidence type="ECO:0000256" key="2">
    <source>
        <dbReference type="ARBA" id="ARBA00013064"/>
    </source>
</evidence>
<dbReference type="InterPro" id="IPR017867">
    <property type="entry name" value="Tyr_phospatase_low_mol_wt"/>
</dbReference>